<dbReference type="NCBIfam" id="TIGR02265">
    <property type="entry name" value="Mxa_TIGR02265"/>
    <property type="match status" value="1"/>
</dbReference>
<name>A0A2W5SUD4_9BACT</name>
<dbReference type="Pfam" id="PF09536">
    <property type="entry name" value="DUF2378"/>
    <property type="match status" value="1"/>
</dbReference>
<organism evidence="1 2">
    <name type="scientific">Archangium gephyra</name>
    <dbReference type="NCBI Taxonomy" id="48"/>
    <lineage>
        <taxon>Bacteria</taxon>
        <taxon>Pseudomonadati</taxon>
        <taxon>Myxococcota</taxon>
        <taxon>Myxococcia</taxon>
        <taxon>Myxococcales</taxon>
        <taxon>Cystobacterineae</taxon>
        <taxon>Archangiaceae</taxon>
        <taxon>Archangium</taxon>
    </lineage>
</organism>
<reference evidence="1 2" key="1">
    <citation type="submission" date="2017-08" db="EMBL/GenBank/DDBJ databases">
        <title>Infants hospitalized years apart are colonized by the same room-sourced microbial strains.</title>
        <authorList>
            <person name="Brooks B."/>
            <person name="Olm M.R."/>
            <person name="Firek B.A."/>
            <person name="Baker R."/>
            <person name="Thomas B.C."/>
            <person name="Morowitz M.J."/>
            <person name="Banfield J.F."/>
        </authorList>
    </citation>
    <scope>NUCLEOTIDE SEQUENCE [LARGE SCALE GENOMIC DNA]</scope>
    <source>
        <strain evidence="1">S2_003_000_R2_14</strain>
    </source>
</reference>
<dbReference type="AlphaFoldDB" id="A0A2W5SUD4"/>
<gene>
    <name evidence="1" type="ORF">DI536_30335</name>
</gene>
<protein>
    <submittedName>
        <fullName evidence="1">Uncharacterized protein</fullName>
    </submittedName>
</protein>
<comment type="caution">
    <text evidence="1">The sequence shown here is derived from an EMBL/GenBank/DDBJ whole genome shotgun (WGS) entry which is preliminary data.</text>
</comment>
<dbReference type="EMBL" id="QFQP01000038">
    <property type="protein sequence ID" value="PZR06402.1"/>
    <property type="molecule type" value="Genomic_DNA"/>
</dbReference>
<dbReference type="Proteomes" id="UP000249061">
    <property type="component" value="Unassembled WGS sequence"/>
</dbReference>
<evidence type="ECO:0000313" key="2">
    <source>
        <dbReference type="Proteomes" id="UP000249061"/>
    </source>
</evidence>
<proteinExistence type="predicted"/>
<accession>A0A2W5SUD4</accession>
<sequence>MVIIEPRHERGPPFDEAGLTQVIRREKAMSSEGVVFRHAVEALTERVLRQQQRLTPEFTAELRAMGVDVDKPRDLPMETWRKLLQLCAARLFPELTEPEGLTEVGRAVLDGFTQTLVGRGALMVGKMLGPQRSLQRLAEYWGSANNVYRVTTREVGPKHFEVRINVGGEMRWYNRGILLGALEKVGAKGSVELHEQVGGGDLYIVTWS</sequence>
<evidence type="ECO:0000313" key="1">
    <source>
        <dbReference type="EMBL" id="PZR06402.1"/>
    </source>
</evidence>
<dbReference type="InterPro" id="IPR011751">
    <property type="entry name" value="Mxa_paralog_2265"/>
</dbReference>